<feature type="transmembrane region" description="Helical" evidence="1">
    <location>
        <begin position="104"/>
        <end position="127"/>
    </location>
</feature>
<keyword evidence="1" id="KW-0472">Membrane</keyword>
<evidence type="ECO:0000256" key="1">
    <source>
        <dbReference type="SAM" id="Phobius"/>
    </source>
</evidence>
<keyword evidence="1" id="KW-1133">Transmembrane helix</keyword>
<dbReference type="InParanoid" id="A0A0V1B7R1"/>
<dbReference type="EMBL" id="JYDH01000088">
    <property type="protein sequence ID" value="KRY33038.1"/>
    <property type="molecule type" value="Genomic_DNA"/>
</dbReference>
<reference evidence="2 3" key="1">
    <citation type="submission" date="2015-01" db="EMBL/GenBank/DDBJ databases">
        <title>Evolution of Trichinella species and genotypes.</title>
        <authorList>
            <person name="Korhonen P.K."/>
            <person name="Edoardo P."/>
            <person name="Giuseppe L.R."/>
            <person name="Gasser R.B."/>
        </authorList>
    </citation>
    <scope>NUCLEOTIDE SEQUENCE [LARGE SCALE GENOMIC DNA]</scope>
    <source>
        <strain evidence="2">ISS3</strain>
    </source>
</reference>
<organism evidence="2 3">
    <name type="scientific">Trichinella spiralis</name>
    <name type="common">Trichina worm</name>
    <dbReference type="NCBI Taxonomy" id="6334"/>
    <lineage>
        <taxon>Eukaryota</taxon>
        <taxon>Metazoa</taxon>
        <taxon>Ecdysozoa</taxon>
        <taxon>Nematoda</taxon>
        <taxon>Enoplea</taxon>
        <taxon>Dorylaimia</taxon>
        <taxon>Trichinellida</taxon>
        <taxon>Trichinellidae</taxon>
        <taxon>Trichinella</taxon>
    </lineage>
</organism>
<protein>
    <submittedName>
        <fullName evidence="2">Uncharacterized protein</fullName>
    </submittedName>
</protein>
<accession>A0A0V1B7R1</accession>
<dbReference type="OrthoDB" id="10409455at2759"/>
<name>A0A0V1B7R1_TRISP</name>
<comment type="caution">
    <text evidence="2">The sequence shown here is derived from an EMBL/GenBank/DDBJ whole genome shotgun (WGS) entry which is preliminary data.</text>
</comment>
<proteinExistence type="predicted"/>
<dbReference type="Proteomes" id="UP000054776">
    <property type="component" value="Unassembled WGS sequence"/>
</dbReference>
<keyword evidence="3" id="KW-1185">Reference proteome</keyword>
<evidence type="ECO:0000313" key="3">
    <source>
        <dbReference type="Proteomes" id="UP000054776"/>
    </source>
</evidence>
<sequence length="163" mass="18530">MTTAKQSKSSITEFPLEIRNYEIIHCGLNFIFSNHSCYGSAIKQIESLLKIIETFLISTVDRQWYTLDLCCIHTQKSPNYLSIPAAVKLLNDERQLTLNDRKDFGIPVLAVVLVQVSGLASIALVPLREILGAGAVYLHYLNRSRKQYILYEIASVYHLQVNR</sequence>
<dbReference type="AlphaFoldDB" id="A0A0V1B7R1"/>
<gene>
    <name evidence="2" type="ORF">T01_13930</name>
</gene>
<evidence type="ECO:0000313" key="2">
    <source>
        <dbReference type="EMBL" id="KRY33038.1"/>
    </source>
</evidence>
<keyword evidence="1" id="KW-0812">Transmembrane</keyword>